<feature type="region of interest" description="Disordered" evidence="1">
    <location>
        <begin position="289"/>
        <end position="348"/>
    </location>
</feature>
<accession>A0A8B8CZI8</accession>
<gene>
    <name evidence="5" type="primary">LOC111122528</name>
    <name evidence="3" type="synonym">LOC111106492</name>
    <name evidence="4" type="synonym">LOC111113221</name>
</gene>
<proteinExistence type="predicted"/>
<dbReference type="PANTHER" id="PTHR34239:SF2">
    <property type="entry name" value="TRANSPOSABLE ELEMENT P TRANSPOSASE_THAP9 CONSERVED DOMAIN-CONTAINING PROTEIN"/>
    <property type="match status" value="1"/>
</dbReference>
<reference evidence="2" key="1">
    <citation type="submission" date="2024-06" db="UniProtKB">
        <authorList>
            <consortium name="RefSeq"/>
        </authorList>
    </citation>
    <scope>NUCLEOTIDE SEQUENCE [LARGE SCALE GENOMIC DNA]</scope>
    <source>
        <tissue evidence="3">Whole sample</tissue>
    </source>
</reference>
<feature type="region of interest" description="Disordered" evidence="1">
    <location>
        <begin position="1"/>
        <end position="23"/>
    </location>
</feature>
<evidence type="ECO:0000313" key="5">
    <source>
        <dbReference type="RefSeq" id="XP_022321228.1"/>
    </source>
</evidence>
<dbReference type="AlphaFoldDB" id="A0A8B8CZI8"/>
<keyword evidence="2" id="KW-1185">Reference proteome</keyword>
<organism evidence="2 5">
    <name type="scientific">Crassostrea virginica</name>
    <name type="common">Eastern oyster</name>
    <dbReference type="NCBI Taxonomy" id="6565"/>
    <lineage>
        <taxon>Eukaryota</taxon>
        <taxon>Metazoa</taxon>
        <taxon>Spiralia</taxon>
        <taxon>Lophotrochozoa</taxon>
        <taxon>Mollusca</taxon>
        <taxon>Bivalvia</taxon>
        <taxon>Autobranchia</taxon>
        <taxon>Pteriomorphia</taxon>
        <taxon>Ostreida</taxon>
        <taxon>Ostreoidea</taxon>
        <taxon>Ostreidae</taxon>
        <taxon>Crassostrea</taxon>
    </lineage>
</organism>
<dbReference type="KEGG" id="cvn:111106492"/>
<dbReference type="RefSeq" id="XP_022321228.1">
    <property type="nucleotide sequence ID" value="XM_022465520.1"/>
</dbReference>
<dbReference type="RefSeq" id="XP_022307038.1">
    <property type="nucleotide sequence ID" value="XM_022451330.1"/>
</dbReference>
<evidence type="ECO:0000313" key="2">
    <source>
        <dbReference type="Proteomes" id="UP000694844"/>
    </source>
</evidence>
<evidence type="ECO:0000256" key="1">
    <source>
        <dbReference type="SAM" id="MobiDB-lite"/>
    </source>
</evidence>
<dbReference type="Proteomes" id="UP000694844">
    <property type="component" value="Chromosome 1"/>
</dbReference>
<dbReference type="Proteomes" id="UP000694844">
    <property type="component" value="Chromosome 8"/>
</dbReference>
<dbReference type="Proteomes" id="UP000694844">
    <property type="component" value="Chromosome 9"/>
</dbReference>
<feature type="compositionally biased region" description="Basic residues" evidence="1">
    <location>
        <begin position="335"/>
        <end position="348"/>
    </location>
</feature>
<sequence>MESSNPNSDGAVEQKGETSSVIDNSTFITFMTEMRKNMETLSASVSELQNKAVKRRAESDSNPGPSKVRGVSDISSDEDDEQHCDNFDELVNEVQEEDDDFDNDVMLNDLADCFGSDEKCGEPILDKLAKVTNDGVRAVVNADKIKEVSDKYNRPKNVGNLVTPKLNEEIRTNLNRKVRNQDMRLQRTQALVGKAMVPQLQQIDLLLKAKQKGDQPSLKDLTVLAMDGLKMMTYVYCDLSNRRREMIIQPDKNDEYRVLCSSEHPVTDKLFGDDLGKKVEEITKANKVGSKLSGQSRNDRRYQGNRKFQHGQRPQFNSSYKPQPFLGQRVYSQPYRRKQQTFNKQAKK</sequence>
<dbReference type="RefSeq" id="XP_022296901.1">
    <property type="nucleotide sequence ID" value="XM_022441193.1"/>
</dbReference>
<protein>
    <submittedName>
        <fullName evidence="3">Uncharacterized protein LOC111106492</fullName>
    </submittedName>
    <submittedName>
        <fullName evidence="4">Uncharacterized protein LOC111113221 isoform X2</fullName>
    </submittedName>
    <submittedName>
        <fullName evidence="5">Uncharacterized protein LOC111122528 isoform X2</fullName>
    </submittedName>
</protein>
<dbReference type="GeneID" id="111122528"/>
<dbReference type="OrthoDB" id="6148087at2759"/>
<dbReference type="PANTHER" id="PTHR34239">
    <property type="entry name" value="APPLE DOMAIN-CONTAINING PROTEIN"/>
    <property type="match status" value="1"/>
</dbReference>
<feature type="region of interest" description="Disordered" evidence="1">
    <location>
        <begin position="41"/>
        <end position="82"/>
    </location>
</feature>
<name>A0A8B8CZI8_CRAVI</name>
<evidence type="ECO:0000313" key="4">
    <source>
        <dbReference type="RefSeq" id="XP_022307038.1"/>
    </source>
</evidence>
<reference evidence="4 5" key="2">
    <citation type="submission" date="2025-04" db="UniProtKB">
        <authorList>
            <consortium name="RefSeq"/>
        </authorList>
    </citation>
    <scope>IDENTIFICATION</scope>
    <source>
        <tissue evidence="4 5">Whole sample</tissue>
    </source>
</reference>
<evidence type="ECO:0000313" key="3">
    <source>
        <dbReference type="RefSeq" id="XP_022296901.1"/>
    </source>
</evidence>
<feature type="compositionally biased region" description="Polar residues" evidence="1">
    <location>
        <begin position="312"/>
        <end position="321"/>
    </location>
</feature>